<dbReference type="Proteomes" id="UP001153365">
    <property type="component" value="Unassembled WGS sequence"/>
</dbReference>
<organism evidence="2 3">
    <name type="scientific">Phakopsora pachyrhizi</name>
    <name type="common">Asian soybean rust disease fungus</name>
    <dbReference type="NCBI Taxonomy" id="170000"/>
    <lineage>
        <taxon>Eukaryota</taxon>
        <taxon>Fungi</taxon>
        <taxon>Dikarya</taxon>
        <taxon>Basidiomycota</taxon>
        <taxon>Pucciniomycotina</taxon>
        <taxon>Pucciniomycetes</taxon>
        <taxon>Pucciniales</taxon>
        <taxon>Phakopsoraceae</taxon>
        <taxon>Phakopsora</taxon>
    </lineage>
</organism>
<comment type="caution">
    <text evidence="2">The sequence shown here is derived from an EMBL/GenBank/DDBJ whole genome shotgun (WGS) entry which is preliminary data.</text>
</comment>
<evidence type="ECO:0000313" key="2">
    <source>
        <dbReference type="EMBL" id="CAH7670545.1"/>
    </source>
</evidence>
<proteinExistence type="predicted"/>
<gene>
    <name evidence="2" type="ORF">PPACK8108_LOCUS5271</name>
</gene>
<dbReference type="AlphaFoldDB" id="A0AAV0AQC6"/>
<protein>
    <submittedName>
        <fullName evidence="2">Uncharacterized protein</fullName>
    </submittedName>
</protein>
<accession>A0AAV0AQC6</accession>
<reference evidence="2" key="1">
    <citation type="submission" date="2022-06" db="EMBL/GenBank/DDBJ databases">
        <authorList>
            <consortium name="SYNGENTA / RWTH Aachen University"/>
        </authorList>
    </citation>
    <scope>NUCLEOTIDE SEQUENCE</scope>
</reference>
<evidence type="ECO:0000313" key="3">
    <source>
        <dbReference type="Proteomes" id="UP001153365"/>
    </source>
</evidence>
<feature type="non-terminal residue" evidence="2">
    <location>
        <position position="1"/>
    </location>
</feature>
<name>A0AAV0AQC6_PHAPC</name>
<dbReference type="EMBL" id="CALTRL010001009">
    <property type="protein sequence ID" value="CAH7670545.1"/>
    <property type="molecule type" value="Genomic_DNA"/>
</dbReference>
<keyword evidence="3" id="KW-1185">Reference proteome</keyword>
<evidence type="ECO:0000256" key="1">
    <source>
        <dbReference type="SAM" id="MobiDB-lite"/>
    </source>
</evidence>
<sequence length="114" mass="12996">TKSKKAPLPSAPIVHPGTSKSYNLRTRSQNPPYFIYLFITPIECIFQHLNLMFGSSRIASSAYQKWPTRDSHSPTHHSIQEATAAPEVHHLMAVFQMTDPTTPAQDHHHHIWMN</sequence>
<feature type="region of interest" description="Disordered" evidence="1">
    <location>
        <begin position="1"/>
        <end position="22"/>
    </location>
</feature>